<evidence type="ECO:0000313" key="5">
    <source>
        <dbReference type="Proteomes" id="UP001141253"/>
    </source>
</evidence>
<comment type="caution">
    <text evidence="4">The sequence shown here is derived from an EMBL/GenBank/DDBJ whole genome shotgun (WGS) entry which is preliminary data.</text>
</comment>
<evidence type="ECO:0000256" key="2">
    <source>
        <dbReference type="ARBA" id="ARBA00022842"/>
    </source>
</evidence>
<dbReference type="InterPro" id="IPR036965">
    <property type="entry name" value="Terpene_synth_N_sf"/>
</dbReference>
<name>A0ABQ9AZI0_9ROSI</name>
<dbReference type="Pfam" id="PF01397">
    <property type="entry name" value="Terpene_synth"/>
    <property type="match status" value="1"/>
</dbReference>
<dbReference type="InterPro" id="IPR008930">
    <property type="entry name" value="Terpenoid_cyclase/PrenylTrfase"/>
</dbReference>
<reference evidence="4" key="1">
    <citation type="submission" date="2022-10" db="EMBL/GenBank/DDBJ databases">
        <authorList>
            <person name="Hyden B.L."/>
            <person name="Feng K."/>
            <person name="Yates T."/>
            <person name="Jawdy S."/>
            <person name="Smart L.B."/>
            <person name="Muchero W."/>
        </authorList>
    </citation>
    <scope>NUCLEOTIDE SEQUENCE</scope>
    <source>
        <tissue evidence="4">Shoot tip</tissue>
    </source>
</reference>
<sequence length="98" mass="11470">MKEIYKDKATELEEEVRCMINSGDMEMLTILEMIDDIQRLGLGHRFENDIKRKLDRISEQSSFEAEKSLHATALCFRLLRQHGYEVSQGTYVMKIKSV</sequence>
<evidence type="ECO:0000256" key="1">
    <source>
        <dbReference type="ARBA" id="ARBA00001946"/>
    </source>
</evidence>
<gene>
    <name evidence="4" type="ORF">OIU77_002902</name>
</gene>
<reference evidence="4" key="2">
    <citation type="journal article" date="2023" name="Int. J. Mol. Sci.">
        <title>De Novo Assembly and Annotation of 11 Diverse Shrub Willow (Salix) Genomes Reveals Novel Gene Organization in Sex-Linked Regions.</title>
        <authorList>
            <person name="Hyden B."/>
            <person name="Feng K."/>
            <person name="Yates T.B."/>
            <person name="Jawdy S."/>
            <person name="Cereghino C."/>
            <person name="Smart L.B."/>
            <person name="Muchero W."/>
        </authorList>
    </citation>
    <scope>NUCLEOTIDE SEQUENCE</scope>
    <source>
        <tissue evidence="4">Shoot tip</tissue>
    </source>
</reference>
<evidence type="ECO:0000259" key="3">
    <source>
        <dbReference type="Pfam" id="PF01397"/>
    </source>
</evidence>
<dbReference type="EMBL" id="JAPFFI010000014">
    <property type="protein sequence ID" value="KAJ6366408.1"/>
    <property type="molecule type" value="Genomic_DNA"/>
</dbReference>
<evidence type="ECO:0000313" key="4">
    <source>
        <dbReference type="EMBL" id="KAJ6366408.1"/>
    </source>
</evidence>
<dbReference type="PANTHER" id="PTHR31225:SF252">
    <property type="entry name" value="TERPENE SYNTHASE 12-RELATED"/>
    <property type="match status" value="1"/>
</dbReference>
<dbReference type="PANTHER" id="PTHR31225">
    <property type="entry name" value="OS04G0344100 PROTEIN-RELATED"/>
    <property type="match status" value="1"/>
</dbReference>
<dbReference type="InterPro" id="IPR001906">
    <property type="entry name" value="Terpene_synth_N"/>
</dbReference>
<comment type="cofactor">
    <cofactor evidence="1">
        <name>Mg(2+)</name>
        <dbReference type="ChEBI" id="CHEBI:18420"/>
    </cofactor>
</comment>
<dbReference type="Proteomes" id="UP001141253">
    <property type="component" value="Chromosome 7"/>
</dbReference>
<organism evidence="4 5">
    <name type="scientific">Salix suchowensis</name>
    <dbReference type="NCBI Taxonomy" id="1278906"/>
    <lineage>
        <taxon>Eukaryota</taxon>
        <taxon>Viridiplantae</taxon>
        <taxon>Streptophyta</taxon>
        <taxon>Embryophyta</taxon>
        <taxon>Tracheophyta</taxon>
        <taxon>Spermatophyta</taxon>
        <taxon>Magnoliopsida</taxon>
        <taxon>eudicotyledons</taxon>
        <taxon>Gunneridae</taxon>
        <taxon>Pentapetalae</taxon>
        <taxon>rosids</taxon>
        <taxon>fabids</taxon>
        <taxon>Malpighiales</taxon>
        <taxon>Salicaceae</taxon>
        <taxon>Saliceae</taxon>
        <taxon>Salix</taxon>
    </lineage>
</organism>
<protein>
    <recommendedName>
        <fullName evidence="3">Terpene synthase N-terminal domain-containing protein</fullName>
    </recommendedName>
</protein>
<feature type="domain" description="Terpene synthase N-terminal" evidence="3">
    <location>
        <begin position="4"/>
        <end position="88"/>
    </location>
</feature>
<accession>A0ABQ9AZI0</accession>
<dbReference type="SUPFAM" id="SSF48239">
    <property type="entry name" value="Terpenoid cyclases/Protein prenyltransferases"/>
    <property type="match status" value="1"/>
</dbReference>
<keyword evidence="5" id="KW-1185">Reference proteome</keyword>
<dbReference type="Gene3D" id="1.50.10.130">
    <property type="entry name" value="Terpene synthase, N-terminal domain"/>
    <property type="match status" value="1"/>
</dbReference>
<keyword evidence="2" id="KW-0460">Magnesium</keyword>
<proteinExistence type="predicted"/>
<dbReference type="InterPro" id="IPR050148">
    <property type="entry name" value="Terpene_synthase-like"/>
</dbReference>